<feature type="domain" description="MATH" evidence="4">
    <location>
        <begin position="1"/>
        <end position="125"/>
    </location>
</feature>
<evidence type="ECO:0000256" key="1">
    <source>
        <dbReference type="ARBA" id="ARBA00023054"/>
    </source>
</evidence>
<dbReference type="AlphaFoldDB" id="A0A2P5EAK6"/>
<dbReference type="FunCoup" id="A0A2P5EAK6">
    <property type="interactions" value="368"/>
</dbReference>
<dbReference type="CDD" id="cd00121">
    <property type="entry name" value="MATH"/>
    <property type="match status" value="1"/>
</dbReference>
<evidence type="ECO:0000256" key="2">
    <source>
        <dbReference type="SAM" id="Coils"/>
    </source>
</evidence>
<dbReference type="PANTHER" id="PTHR46236">
    <property type="entry name" value="TRAF-LIKE SUPERFAMILY PROTEIN"/>
    <property type="match status" value="1"/>
</dbReference>
<reference evidence="6" key="1">
    <citation type="submission" date="2016-06" db="EMBL/GenBank/DDBJ databases">
        <title>Parallel loss of symbiosis genes in relatives of nitrogen-fixing non-legume Parasponia.</title>
        <authorList>
            <person name="Van Velzen R."/>
            <person name="Holmer R."/>
            <person name="Bu F."/>
            <person name="Rutten L."/>
            <person name="Van Zeijl A."/>
            <person name="Liu W."/>
            <person name="Santuari L."/>
            <person name="Cao Q."/>
            <person name="Sharma T."/>
            <person name="Shen D."/>
            <person name="Roswanjaya Y."/>
            <person name="Wardhani T."/>
            <person name="Kalhor M.S."/>
            <person name="Jansen J."/>
            <person name="Van den Hoogen J."/>
            <person name="Gungor B."/>
            <person name="Hartog M."/>
            <person name="Hontelez J."/>
            <person name="Verver J."/>
            <person name="Yang W.-C."/>
            <person name="Schijlen E."/>
            <person name="Repin R."/>
            <person name="Schilthuizen M."/>
            <person name="Schranz E."/>
            <person name="Heidstra R."/>
            <person name="Miyata K."/>
            <person name="Fedorova E."/>
            <person name="Kohlen W."/>
            <person name="Bisseling T."/>
            <person name="Smit S."/>
            <person name="Geurts R."/>
        </authorList>
    </citation>
    <scope>NUCLEOTIDE SEQUENCE [LARGE SCALE GENOMIC DNA]</scope>
    <source>
        <strain evidence="6">cv. RG33-2</strain>
    </source>
</reference>
<accession>A0A2P5EAK6</accession>
<name>A0A2P5EAK6_TREOI</name>
<keyword evidence="6" id="KW-1185">Reference proteome</keyword>
<dbReference type="PROSITE" id="PS50144">
    <property type="entry name" value="MATH"/>
    <property type="match status" value="1"/>
</dbReference>
<dbReference type="Pfam" id="PF22486">
    <property type="entry name" value="MATH_2"/>
    <property type="match status" value="1"/>
</dbReference>
<dbReference type="PANTHER" id="PTHR46236:SF35">
    <property type="entry name" value="MATH DOMAIN-CONTAINING PROTEIN"/>
    <property type="match status" value="1"/>
</dbReference>
<dbReference type="EMBL" id="JXTC01000192">
    <property type="protein sequence ID" value="PON82556.1"/>
    <property type="molecule type" value="Genomic_DNA"/>
</dbReference>
<dbReference type="Proteomes" id="UP000237000">
    <property type="component" value="Unassembled WGS sequence"/>
</dbReference>
<proteinExistence type="predicted"/>
<dbReference type="InterPro" id="IPR002083">
    <property type="entry name" value="MATH/TRAF_dom"/>
</dbReference>
<feature type="compositionally biased region" description="Basic and acidic residues" evidence="3">
    <location>
        <begin position="130"/>
        <end position="154"/>
    </location>
</feature>
<dbReference type="SMART" id="SM00061">
    <property type="entry name" value="MATH"/>
    <property type="match status" value="1"/>
</dbReference>
<evidence type="ECO:0000256" key="3">
    <source>
        <dbReference type="SAM" id="MobiDB-lite"/>
    </source>
</evidence>
<evidence type="ECO:0000313" key="6">
    <source>
        <dbReference type="Proteomes" id="UP000237000"/>
    </source>
</evidence>
<comment type="caution">
    <text evidence="5">The sequence shown here is derived from an EMBL/GenBank/DDBJ whole genome shotgun (WGS) entry which is preliminary data.</text>
</comment>
<gene>
    <name evidence="5" type="ORF">TorRG33x02_216410</name>
</gene>
<feature type="region of interest" description="Disordered" evidence="3">
    <location>
        <begin position="130"/>
        <end position="168"/>
    </location>
</feature>
<sequence>MRFTWAICKFSRLSVKKIYSDIFYVGGYKWRILVFPKGNKVDDLSAYLVFADSVTLPHGWSRYALFSLSVINHFDSNATIIKELEHEFTARERGWGLASLIPLRELNDPARGFLVKDTCTLEAEVRLKKEQDEEELTRKEERDSVESQQEHRSVDSQPAEAQIEPKPVDSRTVIPEAHVIGLPQALGNLAQEQTTQEAVPSIVLGEQTEQESQVFKTIDCPQAVTPVTFSTESSQSNEQVILTADNVQEAKTATIPCALIVDPPSIQSPQEPTLVEAEISSSDLSEFDALFTEIQILLGGESSEAKSSSSFCTSACTDEEISQAKEIFKECLNLKLASVIQSGRDLELKKSLSIMLTGNACPDNMVIFTTKFLGNFEQYTSAQQDLREVQESEKSIRELETTMKQIASEFMLLRNQAEAVDQEVAELERQWTEKKAKKAWLRKSIEDLASRASTSKQALIDAREVIWLLRIKKEQAEKTVSEMERSWEHLKSAIP</sequence>
<dbReference type="OrthoDB" id="289038at2759"/>
<dbReference type="FunFam" id="2.60.210.10:FF:000005">
    <property type="entry name" value="Ubiquitin carboxyl-terminal hydrolase 13"/>
    <property type="match status" value="1"/>
</dbReference>
<protein>
    <submittedName>
        <fullName evidence="5">E3 ubiquitin-protein ligase SIN-like</fullName>
    </submittedName>
</protein>
<dbReference type="SUPFAM" id="SSF49599">
    <property type="entry name" value="TRAF domain-like"/>
    <property type="match status" value="1"/>
</dbReference>
<keyword evidence="1 2" id="KW-0175">Coiled coil</keyword>
<dbReference type="STRING" id="63057.A0A2P5EAK6"/>
<feature type="coiled-coil region" evidence="2">
    <location>
        <begin position="382"/>
        <end position="437"/>
    </location>
</feature>
<evidence type="ECO:0000313" key="5">
    <source>
        <dbReference type="EMBL" id="PON82556.1"/>
    </source>
</evidence>
<dbReference type="InParanoid" id="A0A2P5EAK6"/>
<dbReference type="Gene3D" id="2.60.210.10">
    <property type="entry name" value="Apoptosis, Tumor Necrosis Factor Receptor Associated Protein 2, Chain A"/>
    <property type="match status" value="1"/>
</dbReference>
<dbReference type="InterPro" id="IPR050804">
    <property type="entry name" value="MCC"/>
</dbReference>
<organism evidence="5 6">
    <name type="scientific">Trema orientale</name>
    <name type="common">Charcoal tree</name>
    <name type="synonym">Celtis orientalis</name>
    <dbReference type="NCBI Taxonomy" id="63057"/>
    <lineage>
        <taxon>Eukaryota</taxon>
        <taxon>Viridiplantae</taxon>
        <taxon>Streptophyta</taxon>
        <taxon>Embryophyta</taxon>
        <taxon>Tracheophyta</taxon>
        <taxon>Spermatophyta</taxon>
        <taxon>Magnoliopsida</taxon>
        <taxon>eudicotyledons</taxon>
        <taxon>Gunneridae</taxon>
        <taxon>Pentapetalae</taxon>
        <taxon>rosids</taxon>
        <taxon>fabids</taxon>
        <taxon>Rosales</taxon>
        <taxon>Cannabaceae</taxon>
        <taxon>Trema</taxon>
    </lineage>
</organism>
<evidence type="ECO:0000259" key="4">
    <source>
        <dbReference type="PROSITE" id="PS50144"/>
    </source>
</evidence>
<dbReference type="InterPro" id="IPR008974">
    <property type="entry name" value="TRAF-like"/>
</dbReference>